<gene>
    <name evidence="3" type="ORF">H9736_04320</name>
</gene>
<reference evidence="3" key="1">
    <citation type="journal article" date="2021" name="PeerJ">
        <title>Extensive microbial diversity within the chicken gut microbiome revealed by metagenomics and culture.</title>
        <authorList>
            <person name="Gilroy R."/>
            <person name="Ravi A."/>
            <person name="Getino M."/>
            <person name="Pursley I."/>
            <person name="Horton D.L."/>
            <person name="Alikhan N.F."/>
            <person name="Baker D."/>
            <person name="Gharbi K."/>
            <person name="Hall N."/>
            <person name="Watson M."/>
            <person name="Adriaenssens E.M."/>
            <person name="Foster-Nyarko E."/>
            <person name="Jarju S."/>
            <person name="Secka A."/>
            <person name="Antonio M."/>
            <person name="Oren A."/>
            <person name="Chaudhuri R.R."/>
            <person name="La Ragione R."/>
            <person name="Hildebrand F."/>
            <person name="Pallen M.J."/>
        </authorList>
    </citation>
    <scope>NUCLEOTIDE SEQUENCE</scope>
    <source>
        <strain evidence="3">CHK188-5543</strain>
    </source>
</reference>
<feature type="compositionally biased region" description="Acidic residues" evidence="2">
    <location>
        <begin position="150"/>
        <end position="163"/>
    </location>
</feature>
<evidence type="ECO:0000313" key="4">
    <source>
        <dbReference type="Proteomes" id="UP000886800"/>
    </source>
</evidence>
<dbReference type="Proteomes" id="UP000886800">
    <property type="component" value="Unassembled WGS sequence"/>
</dbReference>
<protein>
    <submittedName>
        <fullName evidence="3">Uncharacterized protein</fullName>
    </submittedName>
</protein>
<reference evidence="3" key="2">
    <citation type="submission" date="2021-04" db="EMBL/GenBank/DDBJ databases">
        <authorList>
            <person name="Gilroy R."/>
        </authorList>
    </citation>
    <scope>NUCLEOTIDE SEQUENCE</scope>
    <source>
        <strain evidence="3">CHK188-5543</strain>
    </source>
</reference>
<dbReference type="AlphaFoldDB" id="A0A9D1WQR0"/>
<sequence length="163" mass="18779">MRLEDLKKGFWGYQKEAVLQYIAAQEEACSLRLLEKDEQATQASLKAQARIQELEAEVQRLRQELGELRRMRDQIPQVMLDARASAQALQDQMNAQAQVARDNLRQALDADLAQLARYREQIQALRQSLQEALEGMDRQAQQLQQQAQALEEESPEEDLQLFA</sequence>
<feature type="region of interest" description="Disordered" evidence="2">
    <location>
        <begin position="140"/>
        <end position="163"/>
    </location>
</feature>
<evidence type="ECO:0000256" key="2">
    <source>
        <dbReference type="SAM" id="MobiDB-lite"/>
    </source>
</evidence>
<proteinExistence type="predicted"/>
<evidence type="ECO:0000256" key="1">
    <source>
        <dbReference type="SAM" id="Coils"/>
    </source>
</evidence>
<organism evidence="3 4">
    <name type="scientific">Candidatus Anaerotruncus excrementipullorum</name>
    <dbReference type="NCBI Taxonomy" id="2838465"/>
    <lineage>
        <taxon>Bacteria</taxon>
        <taxon>Bacillati</taxon>
        <taxon>Bacillota</taxon>
        <taxon>Clostridia</taxon>
        <taxon>Eubacteriales</taxon>
        <taxon>Oscillospiraceae</taxon>
        <taxon>Anaerotruncus</taxon>
    </lineage>
</organism>
<evidence type="ECO:0000313" key="3">
    <source>
        <dbReference type="EMBL" id="HIX65453.1"/>
    </source>
</evidence>
<feature type="coiled-coil region" evidence="1">
    <location>
        <begin position="37"/>
        <end position="74"/>
    </location>
</feature>
<keyword evidence="1" id="KW-0175">Coiled coil</keyword>
<name>A0A9D1WQR0_9FIRM</name>
<dbReference type="EMBL" id="DXES01000093">
    <property type="protein sequence ID" value="HIX65453.1"/>
    <property type="molecule type" value="Genomic_DNA"/>
</dbReference>
<accession>A0A9D1WQR0</accession>
<feature type="compositionally biased region" description="Low complexity" evidence="2">
    <location>
        <begin position="140"/>
        <end position="149"/>
    </location>
</feature>
<comment type="caution">
    <text evidence="3">The sequence shown here is derived from an EMBL/GenBank/DDBJ whole genome shotgun (WGS) entry which is preliminary data.</text>
</comment>